<dbReference type="AlphaFoldDB" id="A0A1V4IHX9"/>
<gene>
    <name evidence="3" type="primary">tgpA</name>
    <name evidence="3" type="ORF">CLCHR_33860</name>
</gene>
<dbReference type="Pfam" id="PF01841">
    <property type="entry name" value="Transglut_core"/>
    <property type="match status" value="1"/>
</dbReference>
<evidence type="ECO:0000313" key="3">
    <source>
        <dbReference type="EMBL" id="OPJ59611.1"/>
    </source>
</evidence>
<dbReference type="Proteomes" id="UP000191056">
    <property type="component" value="Unassembled WGS sequence"/>
</dbReference>
<accession>A0A1V4IHX9</accession>
<dbReference type="GO" id="GO:0003810">
    <property type="term" value="F:protein-glutamine gamma-glutamyltransferase activity"/>
    <property type="evidence" value="ECO:0007669"/>
    <property type="project" value="UniProtKB-EC"/>
</dbReference>
<evidence type="ECO:0000259" key="2">
    <source>
        <dbReference type="SMART" id="SM00460"/>
    </source>
</evidence>
<keyword evidence="3" id="KW-0808">Transferase</keyword>
<dbReference type="Gene3D" id="3.10.620.30">
    <property type="match status" value="1"/>
</dbReference>
<dbReference type="STRING" id="225345.CLCHR_33860"/>
<keyword evidence="1" id="KW-0472">Membrane</keyword>
<keyword evidence="3" id="KW-0012">Acyltransferase</keyword>
<keyword evidence="1" id="KW-0812">Transmembrane</keyword>
<dbReference type="PANTHER" id="PTHR42736">
    <property type="entry name" value="PROTEIN-GLUTAMINE GAMMA-GLUTAMYLTRANSFERASE"/>
    <property type="match status" value="1"/>
</dbReference>
<keyword evidence="4" id="KW-1185">Reference proteome</keyword>
<feature type="transmembrane region" description="Helical" evidence="1">
    <location>
        <begin position="14"/>
        <end position="33"/>
    </location>
</feature>
<dbReference type="SMART" id="SM00460">
    <property type="entry name" value="TGc"/>
    <property type="match status" value="1"/>
</dbReference>
<dbReference type="InterPro" id="IPR002931">
    <property type="entry name" value="Transglutaminase-like"/>
</dbReference>
<dbReference type="PANTHER" id="PTHR42736:SF1">
    <property type="entry name" value="PROTEIN-GLUTAMINE GAMMA-GLUTAMYLTRANSFERASE"/>
    <property type="match status" value="1"/>
</dbReference>
<feature type="transmembrane region" description="Helical" evidence="1">
    <location>
        <begin position="63"/>
        <end position="90"/>
    </location>
</feature>
<dbReference type="SUPFAM" id="SSF54001">
    <property type="entry name" value="Cysteine proteinases"/>
    <property type="match status" value="1"/>
</dbReference>
<sequence length="774" mass="90662">MKIKSEMVSEGYKFTREFFITMLILYGIFKLLYWEIPTFYLFIASLLMAIITGVISDNRVKKVIVVIPAMFVVIIIIILILYFNINVFSFFGKAFFWNYDYVKGIKEFNLSYSMVTICILSVIIMQIIIRVEKNISSKFITAVILLIFMIICGMNNIQWSSVLTGIMLFYCFDIIVEAHLVKVGGTARYAEACLTPFIALAVFLAMCLPSDKEPIKWVWVNHTLNSISDNVQELVYNIDQMGNETKNEFDVKKAGFSDEGTSSFGKLIDGKERNMFFLSVKNGIGTGYLDGVILNTYTGSQWKKDEGDYDNYTEEYKMDLYEKLYNLYHTNLKQSPNEHFAENIHYEIKFDKLETKTIFRPENSYDIDFGNQKNDFDVIGNNIYFPSKREKGYSYDVYAVVMNMNNAGLKQYLRGLNENGDYYKKIQDEKGNFEDSLFVEAIYPFKFKEDEINYITSDYFRQRLYERSKKIKEEYLQTSSTTPERVRKLAQEITKDCTNQYDKAEAICNYLKDNYAYTTKINQLPEGKDAVDNFLFEQKKGYCIYFASAMAIMCRYLDIPTRYVDGVALAYSDMDENWYKVKTKEAHAWTEIYIEGFGWIRMDPTPGYKDIENWKINGGNGEIYVDPTHNKLEDKFKISVQENEEQTSEENIFGTILLWLKYIFLGVTFSATLILLVIGMIIWNKKRIYKKSSNREKTFICMKKIMSNLEKQGYVLMEGETLKEFKERLENDKTFENIDIVKLLEWFQDIRYSSKVITEEDISWVEHFIAANRK</sequence>
<name>A0A1V4IHX9_9CLOT</name>
<feature type="transmembrane region" description="Helical" evidence="1">
    <location>
        <begin position="659"/>
        <end position="683"/>
    </location>
</feature>
<evidence type="ECO:0000256" key="1">
    <source>
        <dbReference type="SAM" id="Phobius"/>
    </source>
</evidence>
<feature type="transmembrane region" description="Helical" evidence="1">
    <location>
        <begin position="39"/>
        <end position="56"/>
    </location>
</feature>
<dbReference type="InterPro" id="IPR052901">
    <property type="entry name" value="Bact_TGase-like"/>
</dbReference>
<reference evidence="3 4" key="1">
    <citation type="submission" date="2017-03" db="EMBL/GenBank/DDBJ databases">
        <title>Genome sequence of Clostridium chromiireducens DSM 23318.</title>
        <authorList>
            <person name="Poehlein A."/>
            <person name="Daniel R."/>
        </authorList>
    </citation>
    <scope>NUCLEOTIDE SEQUENCE [LARGE SCALE GENOMIC DNA]</scope>
    <source>
        <strain evidence="3 4">DSM 23318</strain>
    </source>
</reference>
<dbReference type="EC" id="2.3.2.13" evidence="3"/>
<feature type="domain" description="Transglutaminase-like" evidence="2">
    <location>
        <begin position="535"/>
        <end position="606"/>
    </location>
</feature>
<keyword evidence="1" id="KW-1133">Transmembrane helix</keyword>
<protein>
    <submittedName>
        <fullName evidence="3">Protein-glutamine gamma-glutamyltransferase</fullName>
        <ecNumber evidence="3">2.3.2.13</ecNumber>
    </submittedName>
</protein>
<evidence type="ECO:0000313" key="4">
    <source>
        <dbReference type="Proteomes" id="UP000191056"/>
    </source>
</evidence>
<feature type="transmembrane region" description="Helical" evidence="1">
    <location>
        <begin position="135"/>
        <end position="151"/>
    </location>
</feature>
<comment type="caution">
    <text evidence="3">The sequence shown here is derived from an EMBL/GenBank/DDBJ whole genome shotgun (WGS) entry which is preliminary data.</text>
</comment>
<dbReference type="EMBL" id="MZGT01000049">
    <property type="protein sequence ID" value="OPJ59611.1"/>
    <property type="molecule type" value="Genomic_DNA"/>
</dbReference>
<dbReference type="OrthoDB" id="9804872at2"/>
<feature type="transmembrane region" description="Helical" evidence="1">
    <location>
        <begin position="110"/>
        <end position="128"/>
    </location>
</feature>
<organism evidence="3 4">
    <name type="scientific">Clostridium chromiireducens</name>
    <dbReference type="NCBI Taxonomy" id="225345"/>
    <lineage>
        <taxon>Bacteria</taxon>
        <taxon>Bacillati</taxon>
        <taxon>Bacillota</taxon>
        <taxon>Clostridia</taxon>
        <taxon>Eubacteriales</taxon>
        <taxon>Clostridiaceae</taxon>
        <taxon>Clostridium</taxon>
    </lineage>
</organism>
<proteinExistence type="predicted"/>
<dbReference type="InterPro" id="IPR038765">
    <property type="entry name" value="Papain-like_cys_pep_sf"/>
</dbReference>
<dbReference type="RefSeq" id="WP_079440978.1">
    <property type="nucleotide sequence ID" value="NZ_MZGT01000049.1"/>
</dbReference>